<dbReference type="Pfam" id="PF01863">
    <property type="entry name" value="YgjP-like"/>
    <property type="match status" value="1"/>
</dbReference>
<reference evidence="2 3" key="1">
    <citation type="submission" date="2016-03" db="EMBL/GenBank/DDBJ databases">
        <title>Genome sequence of Mycoplasma gallinarum strain Mgn_IPT.</title>
        <authorList>
            <person name="Yacoub E."/>
            <person name="Sirand-Pugnet P."/>
            <person name="Barre A."/>
            <person name="Maurier F."/>
            <person name="Blanchard A."/>
            <person name="Ben Abdelmoumen B.M."/>
        </authorList>
    </citation>
    <scope>NUCLEOTIDE SEQUENCE [LARGE SCALE GENOMIC DNA]</scope>
    <source>
        <strain evidence="2 3">Mgn_IPT</strain>
    </source>
</reference>
<gene>
    <name evidence="2" type="ORF">MGALLINA_05210</name>
</gene>
<proteinExistence type="predicted"/>
<dbReference type="AlphaFoldDB" id="A0A168R912"/>
<dbReference type="Gene3D" id="3.30.2010.10">
    <property type="entry name" value="Metalloproteases ('zincins'), catalytic domain"/>
    <property type="match status" value="1"/>
</dbReference>
<protein>
    <recommendedName>
        <fullName evidence="1">YgjP-like metallopeptidase domain-containing protein</fullName>
    </recommendedName>
</protein>
<evidence type="ECO:0000313" key="2">
    <source>
        <dbReference type="EMBL" id="OAB48732.1"/>
    </source>
</evidence>
<name>A0A168R912_9BACT</name>
<accession>A0A168R912</accession>
<dbReference type="RefSeq" id="WP_063626292.1">
    <property type="nucleotide sequence ID" value="NZ_LVLH01000042.1"/>
</dbReference>
<dbReference type="EMBL" id="LVLH01000042">
    <property type="protein sequence ID" value="OAB48732.1"/>
    <property type="molecule type" value="Genomic_DNA"/>
</dbReference>
<dbReference type="Proteomes" id="UP000076983">
    <property type="component" value="Unassembled WGS sequence"/>
</dbReference>
<feature type="domain" description="YgjP-like metallopeptidase" evidence="1">
    <location>
        <begin position="82"/>
        <end position="236"/>
    </location>
</feature>
<dbReference type="PATRIC" id="fig|29557.3.peg.519"/>
<keyword evidence="3" id="KW-1185">Reference proteome</keyword>
<evidence type="ECO:0000313" key="3">
    <source>
        <dbReference type="Proteomes" id="UP000076983"/>
    </source>
</evidence>
<organism evidence="2 3">
    <name type="scientific">Mycoplasmopsis gallinarum</name>
    <dbReference type="NCBI Taxonomy" id="29557"/>
    <lineage>
        <taxon>Bacteria</taxon>
        <taxon>Bacillati</taxon>
        <taxon>Mycoplasmatota</taxon>
        <taxon>Mycoplasmoidales</taxon>
        <taxon>Metamycoplasmataceae</taxon>
        <taxon>Mycoplasmopsis</taxon>
    </lineage>
</organism>
<dbReference type="InterPro" id="IPR002725">
    <property type="entry name" value="YgjP-like_metallopeptidase"/>
</dbReference>
<sequence>MNNFAFDTISYLNFENEINLKIIFKQSINQSQVNYFYNDYDEIMEIWTPNIELVNISKLKNDLSTFMNNIDFKQINLFTKNRIFKKNNATDFYLIFLFGKSYQVLFFNSNINQVIIKDSQFMVYFSQKNRIKALIYNFFAFLLNDYIKEPFEKFHKLLQIPIPIPYSIKNKKTSYWGRYFIKEKRIEFSALLCSVSKHKIDKTIIHELIHYYYPKHNKDFTKMGENLIADFKKRTKDPNIETNFYVYLEEIIKKNHDN</sequence>
<dbReference type="STRING" id="29557.MGALLINA_05210"/>
<comment type="caution">
    <text evidence="2">The sequence shown here is derived from an EMBL/GenBank/DDBJ whole genome shotgun (WGS) entry which is preliminary data.</text>
</comment>
<evidence type="ECO:0000259" key="1">
    <source>
        <dbReference type="Pfam" id="PF01863"/>
    </source>
</evidence>